<protein>
    <submittedName>
        <fullName evidence="1">Uncharacterized protein</fullName>
    </submittedName>
</protein>
<gene>
    <name evidence="1" type="ORF">M099_1797</name>
</gene>
<organism evidence="1 2">
    <name type="scientific">Phocaeicola vulgatus str. 3975 RP4</name>
    <dbReference type="NCBI Taxonomy" id="1339352"/>
    <lineage>
        <taxon>Bacteria</taxon>
        <taxon>Pseudomonadati</taxon>
        <taxon>Bacteroidota</taxon>
        <taxon>Bacteroidia</taxon>
        <taxon>Bacteroidales</taxon>
        <taxon>Bacteroidaceae</taxon>
        <taxon>Phocaeicola</taxon>
    </lineage>
</organism>
<name>A0A069SJ40_PHOVU</name>
<dbReference type="EMBL" id="JNHM01000020">
    <property type="protein sequence ID" value="KDS54697.1"/>
    <property type="molecule type" value="Genomic_DNA"/>
</dbReference>
<evidence type="ECO:0000313" key="2">
    <source>
        <dbReference type="Proteomes" id="UP000027661"/>
    </source>
</evidence>
<proteinExistence type="predicted"/>
<accession>A0A069SJ40</accession>
<comment type="caution">
    <text evidence="1">The sequence shown here is derived from an EMBL/GenBank/DDBJ whole genome shotgun (WGS) entry which is preliminary data.</text>
</comment>
<dbReference type="PATRIC" id="fig|1339352.3.peg.1745"/>
<evidence type="ECO:0000313" key="1">
    <source>
        <dbReference type="EMBL" id="KDS54697.1"/>
    </source>
</evidence>
<sequence length="53" mass="5995">MFVPFRREQPVAGVYLARHPSVDDLEIERPLPAFHGRGPEFGFDCCHSAVILN</sequence>
<dbReference type="Proteomes" id="UP000027661">
    <property type="component" value="Unassembled WGS sequence"/>
</dbReference>
<dbReference type="AlphaFoldDB" id="A0A069SJ40"/>
<reference evidence="1 2" key="1">
    <citation type="submission" date="2014-04" db="EMBL/GenBank/DDBJ databases">
        <authorList>
            <person name="Sears C."/>
            <person name="Carroll K."/>
            <person name="Sack B.R."/>
            <person name="Qadri F."/>
            <person name="Myers L.L."/>
            <person name="Chung G.-T."/>
            <person name="Escheverria P."/>
            <person name="Fraser C.M."/>
            <person name="Sadzewicz L."/>
            <person name="Shefchek K.A."/>
            <person name="Tallon L."/>
            <person name="Das S.P."/>
            <person name="Daugherty S."/>
            <person name="Mongodin E.F."/>
        </authorList>
    </citation>
    <scope>NUCLEOTIDE SEQUENCE [LARGE SCALE GENOMIC DNA]</scope>
    <source>
        <strain evidence="1 2">3975 RP4</strain>
    </source>
</reference>